<dbReference type="EMBL" id="CP021920">
    <property type="protein sequence ID" value="ASB89463.1"/>
    <property type="molecule type" value="Genomic_DNA"/>
</dbReference>
<evidence type="ECO:0000313" key="8">
    <source>
        <dbReference type="EMBL" id="ASB89463.1"/>
    </source>
</evidence>
<dbReference type="Pfam" id="PF00668">
    <property type="entry name" value="Condensation"/>
    <property type="match status" value="3"/>
</dbReference>
<keyword evidence="3" id="KW-0596">Phosphopantetheine</keyword>
<dbReference type="InterPro" id="IPR025110">
    <property type="entry name" value="AMP-bd_C"/>
</dbReference>
<dbReference type="InterPro" id="IPR010071">
    <property type="entry name" value="AA_adenyl_dom"/>
</dbReference>
<dbReference type="InterPro" id="IPR020806">
    <property type="entry name" value="PKS_PP-bd"/>
</dbReference>
<name>A0ABM6LJD5_9BACI</name>
<comment type="cofactor">
    <cofactor evidence="1">
        <name>pantetheine 4'-phosphate</name>
        <dbReference type="ChEBI" id="CHEBI:47942"/>
    </cofactor>
</comment>
<dbReference type="InterPro" id="IPR023213">
    <property type="entry name" value="CAT-like_dom_sf"/>
</dbReference>
<sequence length="3151" mass="355291">MPIDWRKYGVAEEPVKEGSHIKIEPVPHQDAYELSSAQKRIYVLQQIDPAATAYNMPQILMIEGELEHHRLEQAFRQLMMRHEALRTRFFLKEGAPVQQVLNDVPFDIAYTYGTEEGAERWAQSFIKPFDLSKAPLLRVEVMILPNGRCLLAVDLHHIIADGVTVKMLIEELGTFYKGDGLEPLTIQYKDYAVWQNERMKSEEYARQETYWLKQLSGELPVLKLPADKPRPQMPCFTGDAVEATADMMMQEKLKKLARENGVTLYMVLLAAYQALLARYSGEDDIIVGSAVAGRTHPSLEKVAGMFANTLVFRGYPQKEKSFRSFLEEIKEVTLGAFDHQEVPFEALMEKLGISRDGYRNPVFDTMFVLENVEDQELVLDGLAFHPYEVTHQIAKFDLMLQAKEQRGGLRFTWEYSTGLFERETVERMTGHWFCLLKQITDDPDIRLGEIDLLTETEKHRLICTFNQTDPAVPRNKTIHQLFEEQVERTPDAAAVVDKEQQLTYSELNKRANRLARALRKMGAGPEVAVAVVADRSIEMITAIFAVLKSGGTYVPVDPEYPQERIHYMLEDSGAKLILATKEAVPPFIGSEAVLFIEDAVSAPYESSNLELASTAQQLAYIMYTSGTTGKPKGVMVEHQNVVHLVNSSSYVPFAQIGRLAQTGAISFDASVFEVFGTLLHGGAIYPVSKDMLLDPAQMTSFLKDNCISTMWLTSPLFNQLAHENANMFAGLQHLIIGGDVLSARHVRMVKQSCPALTIWNGYGPTENTTFSACYRIQDDRDPIPIGRPISNSSAYIVNSEGRLQPVGAPGELCVGGAGVARGYLNQPELTEKKFVPNPFAPGRMYKTGDMARWLPDGNIEYLGRIDQQIKIRGYRIELGEIEAHLSAHHSVKEAVVTARENASGEKELCAFYVPGQPIEAEQLRDQIAEALPSYMVPSFFTKLSKMPLTPNGKLDRKALPEPERVSAMDSHVEPETETETRLAALWQEVLGVKKAGASSHFFKSGGHSLKAMMLVARIHQEFGAEVPLRELFRHPTVRELAAWLDENGKISPYIGITPIPRQKEYPVSSAQKRMYVLQQIDPGATAYNVPAVLVAEGILDYDRLEQAFQKLINRHESLRTRFVLTDGEPVQRIEENASFHVTYHHGTDDEAGRWVKSFIQPFDLSKAPLLRVGVMKVTAERHLLAIDLHHIIADGMTLNIFIQEFNALYHEIELAPLAIQYKDFAVWQHMRMESEAYSNQETYWLDRLSGELPVLQLPADKPRPAEQSFSGNIIETAAEPKLKQKLELLVQKSESTLYIVLLAAYQTLLSRYSGQDDIIVGSPVAGRPHASLENIAGMFVNTLPMRGRPEGHKTFREFIEEIKETALGAFEHQEVQFEALVEKLGVRRDINRNPVFDVMFALQNTEKTKLSMDGLTLSPYEQEHTIAKFDLSLFANEESGRLRFSWEYSTELFERETIERWTGHWRRLLEQVAEDPDIKLGEIDLLTEAEKNQLQFEFNGTETRYPRNKTLHQLFEEQVERTPDQTAVLFEGRKVTYRELNARANRLARDLRGKGVKPDHIVALMTERSIEMLVGILGILKAGGAYLPIDPDYPEERIGFMLKDSRTRWLLKQAHIGGSIPFSGESMLLDESDSLTKAEANLTPVSKADDMAYVIYTSGSTGKPKGVMVEHHSVVNRLHWMQKQFPLEVDDVVLQKTQFSFDVSVWELFWWGQVGAKVCLLPPGGEKDPEVILETIARYGVKTLHFVPSMLSAFLDALKDGSRIEQIRSIRQVFASGEALPAPLAERFRRVVSSQTGAELINMYGPTEATVEVSCYECPLSDGITTVPIGKPIDNLQLYVVSPFRNMQPIGVAGELCISGAGLARGYWNRPKLTAEKFVDHPFQAGQQMYKTGDLAKWLPDGNIEYLGRIDHQVKIRGYRIELGEIEHCMLEHQAVKEAVVTAREEANGDKTLCAYYVAKQRLTADELRAHAALSLPAYMVPAFFTWLPSMPLTANGKIDRKALPQPDCQSIPSAYEEPATKTEKRLADLWKKTLGVERIGATDHFFDLGGHSLKAMTLVSFIHKEFGTDIHLRDVFRYPTVRGLADRIGAKKSVSPYAGIEPVPRQETYPVSSAQKRMYVLQQLDPKSTAYNMPVVLELNGRVDDRRMEKVFQKLIERHESLRTRFFIAEGEPVQQVLKTVPFTVSRVHGTEQEADHWAQSFVQPFALSKAPLLRAGMMEIGADRHLLAIDMHHIIADGVTLSIFINEFSKLYDAADLPPLKIQYKDFAVWQHVRMKNEAYRKKEAYWMEQLSGELPLLQLPADKPRPAVQSFAGDAIEAHADLELKQKLEQLAKDNGATLYMVLLAAYQTLLSRYSGQEDMIIGSPIAGRPHADLEPIAGMFANTLSMRGQPRGDKTFKAFLQEIKEMALGAFENQEVPFEELVEKLEVHRDVNRNPLFDSMFVLQNMDDAELNMNGLTLRPYKRQMYKTAKFDLTLQAEERETGLAFTWGYSTALFERETVERWTGHWLRLLEQVAETPDIPLGEIDLLTEAEKHQLLITFNDTEADYPQNKTIQQLFEEQAERTPDHIAIAFKNRQLTYRELNERANRLAHSLRSRGIHPNDVVGLMTERSPEMIIGILGILKSGAAFVPVDPDYPAKRIRLMIEDSSASTFVVQSHLAERVPAGVTVIEPESDELLDEPSHNPQAVNQPDDLFYVIYTSGTTGKPKGAMLNHRNFVNLIHFQLTMGGIDFSHHVLQYATFSFDASYHEIFSTLLSGGTLRLITKEQQTDPEELLNIIDRHQIRVLFLPAAFLKFLFQNKYYADRFPACVDHIASAGEQLVVSGEMKQALREKQISLHNYYGPSETHVVTTLTMNPDDQIDEFPSIGRPISNTRIYLLNQQKKLVPIGVEGELYISGDSVGPGYINQAKLTDEKFVADPFQSGAKMYRTGDLAKWLPDGQITFIGRIDHQIKIRGYRIELGEIEHQLMAHHAVKEAVVIAREGAGGMEVCAYYTANRPVGADELRGYLAAALPAYMMPSALTELERMPVTSNGKLDRKALPEPKRLSSAYTEPATATEARLAVLWQEVLGVERVGATDHFFELGGHSLKAMTLIARIHQELEAEVPLRELFLHPTVRDLAVWIEANGSMSPFASIQPAPRNVKRKEE</sequence>
<dbReference type="Pfam" id="PF00550">
    <property type="entry name" value="PP-binding"/>
    <property type="match status" value="3"/>
</dbReference>
<dbReference type="CDD" id="cd12117">
    <property type="entry name" value="A_NRPS_Srf_like"/>
    <property type="match status" value="1"/>
</dbReference>
<evidence type="ECO:0000313" key="9">
    <source>
        <dbReference type="Proteomes" id="UP000196877"/>
    </source>
</evidence>
<dbReference type="InterPro" id="IPR009081">
    <property type="entry name" value="PP-bd_ACP"/>
</dbReference>
<keyword evidence="4" id="KW-0597">Phosphoprotein</keyword>
<dbReference type="PANTHER" id="PTHR45527:SF1">
    <property type="entry name" value="FATTY ACID SYNTHASE"/>
    <property type="match status" value="1"/>
</dbReference>
<keyword evidence="5" id="KW-0045">Antibiotic biosynthesis</keyword>
<dbReference type="SUPFAM" id="SSF52777">
    <property type="entry name" value="CoA-dependent acyltransferases"/>
    <property type="match status" value="6"/>
</dbReference>
<proteinExistence type="inferred from homology"/>
<dbReference type="InterPro" id="IPR020459">
    <property type="entry name" value="AMP-binding"/>
</dbReference>
<dbReference type="Gene3D" id="2.30.38.10">
    <property type="entry name" value="Luciferase, Domain 3"/>
    <property type="match status" value="3"/>
</dbReference>
<dbReference type="SUPFAM" id="SSF47336">
    <property type="entry name" value="ACP-like"/>
    <property type="match status" value="3"/>
</dbReference>
<evidence type="ECO:0000256" key="6">
    <source>
        <dbReference type="SAM" id="MobiDB-lite"/>
    </source>
</evidence>
<dbReference type="InterPro" id="IPR000873">
    <property type="entry name" value="AMP-dep_synth/lig_dom"/>
</dbReference>
<dbReference type="PROSITE" id="PS50075">
    <property type="entry name" value="CARRIER"/>
    <property type="match status" value="3"/>
</dbReference>
<feature type="domain" description="Carrier" evidence="7">
    <location>
        <begin position="3056"/>
        <end position="3131"/>
    </location>
</feature>
<dbReference type="Proteomes" id="UP000196877">
    <property type="component" value="Chromosome"/>
</dbReference>
<dbReference type="PROSITE" id="PS00455">
    <property type="entry name" value="AMP_BINDING"/>
    <property type="match status" value="3"/>
</dbReference>
<dbReference type="Pfam" id="PF13193">
    <property type="entry name" value="AMP-binding_C"/>
    <property type="match status" value="3"/>
</dbReference>
<dbReference type="Gene3D" id="3.40.50.980">
    <property type="match status" value="6"/>
</dbReference>
<feature type="region of interest" description="Disordered" evidence="6">
    <location>
        <begin position="951"/>
        <end position="976"/>
    </location>
</feature>
<dbReference type="InterPro" id="IPR006162">
    <property type="entry name" value="Ppantetheine_attach_site"/>
</dbReference>
<evidence type="ECO:0000256" key="3">
    <source>
        <dbReference type="ARBA" id="ARBA00022450"/>
    </source>
</evidence>
<dbReference type="CDD" id="cd19531">
    <property type="entry name" value="LCL_NRPS-like"/>
    <property type="match status" value="3"/>
</dbReference>
<dbReference type="PANTHER" id="PTHR45527">
    <property type="entry name" value="NONRIBOSOMAL PEPTIDE SYNTHETASE"/>
    <property type="match status" value="1"/>
</dbReference>
<dbReference type="RefSeq" id="WP_006640278.1">
    <property type="nucleotide sequence ID" value="NZ_BORD01000004.1"/>
</dbReference>
<dbReference type="Pfam" id="PF00501">
    <property type="entry name" value="AMP-binding"/>
    <property type="match status" value="3"/>
</dbReference>
<dbReference type="InterPro" id="IPR045851">
    <property type="entry name" value="AMP-bd_C_sf"/>
</dbReference>
<dbReference type="Gene3D" id="3.30.559.10">
    <property type="entry name" value="Chloramphenicol acetyltransferase-like domain"/>
    <property type="match status" value="3"/>
</dbReference>
<dbReference type="NCBIfam" id="NF003417">
    <property type="entry name" value="PRK04813.1"/>
    <property type="match status" value="3"/>
</dbReference>
<organism evidence="8 9">
    <name type="scientific">Bacillus sonorensis</name>
    <dbReference type="NCBI Taxonomy" id="119858"/>
    <lineage>
        <taxon>Bacteria</taxon>
        <taxon>Bacillati</taxon>
        <taxon>Bacillota</taxon>
        <taxon>Bacilli</taxon>
        <taxon>Bacillales</taxon>
        <taxon>Bacillaceae</taxon>
        <taxon>Bacillus</taxon>
    </lineage>
</organism>
<accession>A0ABM6LJD5</accession>
<feature type="domain" description="Carrier" evidence="7">
    <location>
        <begin position="2018"/>
        <end position="2093"/>
    </location>
</feature>
<dbReference type="Gene3D" id="3.30.559.30">
    <property type="entry name" value="Nonribosomal peptide synthetase, condensation domain"/>
    <property type="match status" value="3"/>
</dbReference>
<dbReference type="PROSITE" id="PS00012">
    <property type="entry name" value="PHOSPHOPANTETHEINE"/>
    <property type="match status" value="3"/>
</dbReference>
<dbReference type="CDD" id="cd05930">
    <property type="entry name" value="A_NRPS"/>
    <property type="match status" value="1"/>
</dbReference>
<dbReference type="SMART" id="SM00823">
    <property type="entry name" value="PKS_PP"/>
    <property type="match status" value="3"/>
</dbReference>
<dbReference type="InterPro" id="IPR001242">
    <property type="entry name" value="Condensation_dom"/>
</dbReference>
<comment type="similarity">
    <text evidence="2">Belongs to the ATP-dependent AMP-binding enzyme family.</text>
</comment>
<dbReference type="SUPFAM" id="SSF56801">
    <property type="entry name" value="Acetyl-CoA synthetase-like"/>
    <property type="match status" value="3"/>
</dbReference>
<dbReference type="Gene3D" id="3.30.300.30">
    <property type="match status" value="3"/>
</dbReference>
<evidence type="ECO:0000259" key="7">
    <source>
        <dbReference type="PROSITE" id="PS50075"/>
    </source>
</evidence>
<dbReference type="InterPro" id="IPR036736">
    <property type="entry name" value="ACP-like_sf"/>
</dbReference>
<dbReference type="Gene3D" id="3.40.50.1820">
    <property type="entry name" value="alpha/beta hydrolase"/>
    <property type="match status" value="2"/>
</dbReference>
<evidence type="ECO:0000256" key="5">
    <source>
        <dbReference type="ARBA" id="ARBA00023194"/>
    </source>
</evidence>
<gene>
    <name evidence="8" type="ORF">S101395_02956</name>
</gene>
<dbReference type="NCBIfam" id="TIGR01733">
    <property type="entry name" value="AA-adenyl-dom"/>
    <property type="match status" value="3"/>
</dbReference>
<reference evidence="8 9" key="1">
    <citation type="submission" date="2017-06" db="EMBL/GenBank/DDBJ databases">
        <title>Genome sequence of Bacillus sonorensis strain SRCM101395.</title>
        <authorList>
            <person name="Cho S.H."/>
        </authorList>
    </citation>
    <scope>NUCLEOTIDE SEQUENCE [LARGE SCALE GENOMIC DNA]</scope>
    <source>
        <strain evidence="8 9">SRCM101395</strain>
    </source>
</reference>
<dbReference type="Gene3D" id="1.10.1200.10">
    <property type="entry name" value="ACP-like"/>
    <property type="match status" value="1"/>
</dbReference>
<dbReference type="PRINTS" id="PR00154">
    <property type="entry name" value="AMPBINDING"/>
</dbReference>
<evidence type="ECO:0000256" key="1">
    <source>
        <dbReference type="ARBA" id="ARBA00001957"/>
    </source>
</evidence>
<dbReference type="InterPro" id="IPR020845">
    <property type="entry name" value="AMP-binding_CS"/>
</dbReference>
<keyword evidence="9" id="KW-1185">Reference proteome</keyword>
<protein>
    <submittedName>
        <fullName evidence="8">Gramicidin S synthase</fullName>
    </submittedName>
</protein>
<feature type="compositionally biased region" description="Basic and acidic residues" evidence="6">
    <location>
        <begin position="953"/>
        <end position="976"/>
    </location>
</feature>
<evidence type="ECO:0000256" key="4">
    <source>
        <dbReference type="ARBA" id="ARBA00022553"/>
    </source>
</evidence>
<feature type="domain" description="Carrier" evidence="7">
    <location>
        <begin position="973"/>
        <end position="1048"/>
    </location>
</feature>
<evidence type="ECO:0000256" key="2">
    <source>
        <dbReference type="ARBA" id="ARBA00006432"/>
    </source>
</evidence>
<dbReference type="InterPro" id="IPR029058">
    <property type="entry name" value="AB_hydrolase_fold"/>
</dbReference>